<proteinExistence type="predicted"/>
<dbReference type="AlphaFoldDB" id="A0A6I6FGR0"/>
<gene>
    <name evidence="1" type="ORF">EIZ62_31615</name>
</gene>
<dbReference type="InterPro" id="IPR052036">
    <property type="entry name" value="Hydrolase/PRTase-associated"/>
</dbReference>
<protein>
    <submittedName>
        <fullName evidence="1">Erythromycin esterase family protein</fullName>
    </submittedName>
</protein>
<accession>A0A6I6FGR0</accession>
<dbReference type="CDD" id="cd14728">
    <property type="entry name" value="Ere-like"/>
    <property type="match status" value="1"/>
</dbReference>
<dbReference type="KEGG" id="sfic:EIZ62_31615"/>
<evidence type="ECO:0000313" key="2">
    <source>
        <dbReference type="Proteomes" id="UP000422572"/>
    </source>
</evidence>
<dbReference type="PANTHER" id="PTHR31299:SF0">
    <property type="entry name" value="ESTERASE, PUTATIVE (AFU_ORTHOLOGUE AFUA_1G05850)-RELATED"/>
    <property type="match status" value="1"/>
</dbReference>
<dbReference type="EMBL" id="CP034279">
    <property type="protein sequence ID" value="QGV82301.1"/>
    <property type="molecule type" value="Genomic_DNA"/>
</dbReference>
<evidence type="ECO:0000313" key="1">
    <source>
        <dbReference type="EMBL" id="QGV82301.1"/>
    </source>
</evidence>
<dbReference type="RefSeq" id="WP_156696042.1">
    <property type="nucleotide sequence ID" value="NZ_CP034279.1"/>
</dbReference>
<dbReference type="InterPro" id="IPR007815">
    <property type="entry name" value="Emycin_Estase"/>
</dbReference>
<name>A0A6I6FGR0_9ACTN</name>
<dbReference type="Pfam" id="PF05139">
    <property type="entry name" value="Erythro_esteras"/>
    <property type="match status" value="1"/>
</dbReference>
<dbReference type="InterPro" id="IPR014622">
    <property type="entry name" value="UCP036794_erythomycin"/>
</dbReference>
<organism evidence="1 2">
    <name type="scientific">Streptomyces ficellus</name>
    <dbReference type="NCBI Taxonomy" id="1977088"/>
    <lineage>
        <taxon>Bacteria</taxon>
        <taxon>Bacillati</taxon>
        <taxon>Actinomycetota</taxon>
        <taxon>Actinomycetes</taxon>
        <taxon>Kitasatosporales</taxon>
        <taxon>Streptomycetaceae</taxon>
        <taxon>Streptomyces</taxon>
    </lineage>
</organism>
<dbReference type="OrthoDB" id="4329964at2"/>
<dbReference type="Proteomes" id="UP000422572">
    <property type="component" value="Chromosome"/>
</dbReference>
<dbReference type="GO" id="GO:0046677">
    <property type="term" value="P:response to antibiotic"/>
    <property type="evidence" value="ECO:0007669"/>
    <property type="project" value="InterPro"/>
</dbReference>
<dbReference type="SUPFAM" id="SSF159501">
    <property type="entry name" value="EreA/ChaN-like"/>
    <property type="match status" value="1"/>
</dbReference>
<dbReference type="PIRSF" id="PIRSF036794">
    <property type="entry name" value="UCP_erythr_ester"/>
    <property type="match status" value="1"/>
</dbReference>
<dbReference type="PANTHER" id="PTHR31299">
    <property type="entry name" value="ESTERASE, PUTATIVE (AFU_ORTHOLOGUE AFUA_1G05850)-RELATED"/>
    <property type="match status" value="1"/>
</dbReference>
<keyword evidence="2" id="KW-1185">Reference proteome</keyword>
<sequence>MTATIQDAARPFSGTALTALVPPSTRLLGLGEPTHGVDAFPELRNELFRHLVEEEGYRSIAIESDCLSALLVDAYVTDGIGTLDDVMARGFSHGFGASPANRELVRWMRAHNAPCPPSERLRFYGFDGPLEITGAAAPRQALLALRGYLAPHLAPDLDAALNDDATNDALDALLGSDDRWTDEAAMMDPARSVGRTREARELRLIADDLGVLLAAHAPHLTAVTSADDFWRAELQARTATGLLRYHAAMAGTGPTRFDTLVTLRGAMMADNLDAIVRREARRGPTLAFGHNRHLQRDESDLRLGGRSARWWSAGAVVGTRLGDQYAFAATTFGSRGADVPPADTLEGIFSTLPHDRAVIDPGRLATLVEGKPAPRVPADHTYFSLDPSAVEQNDAVVFVKEI</sequence>
<reference evidence="1 2" key="1">
    <citation type="submission" date="2018-12" db="EMBL/GenBank/DDBJ databases">
        <title>Complete genome sequence of Streptomyces ficellus NRRL8067, the producer of ficellomycin, feldamycin and nojirimycin.</title>
        <authorList>
            <person name="Zhang H."/>
            <person name="Yue R."/>
            <person name="Liu Y."/>
            <person name="Li M."/>
            <person name="Mu H."/>
            <person name="Zhang J."/>
        </authorList>
    </citation>
    <scope>NUCLEOTIDE SEQUENCE [LARGE SCALE GENOMIC DNA]</scope>
    <source>
        <strain evidence="1 2">NRRL 8067</strain>
    </source>
</reference>
<dbReference type="Gene3D" id="3.30.1870.10">
    <property type="entry name" value="EreA-like, domain 2"/>
    <property type="match status" value="1"/>
</dbReference>